<dbReference type="InterPro" id="IPR029154">
    <property type="entry name" value="HIBADH-like_NADP-bd"/>
</dbReference>
<feature type="domain" description="3-hydroxyisobutyrate dehydrogenase-like NAD-binding" evidence="6">
    <location>
        <begin position="167"/>
        <end position="287"/>
    </location>
</feature>
<dbReference type="PIRSF" id="PIRSF000103">
    <property type="entry name" value="HIBADH"/>
    <property type="match status" value="1"/>
</dbReference>
<dbReference type="PANTHER" id="PTHR22981:SF7">
    <property type="entry name" value="3-HYDROXYISOBUTYRATE DEHYDROGENASE, MITOCHONDRIAL"/>
    <property type="match status" value="1"/>
</dbReference>
<dbReference type="EMBL" id="UXAU01000009">
    <property type="protein sequence ID" value="VDC18525.1"/>
    <property type="molecule type" value="Genomic_DNA"/>
</dbReference>
<dbReference type="Pfam" id="PF03446">
    <property type="entry name" value="NAD_binding_2"/>
    <property type="match status" value="1"/>
</dbReference>
<feature type="active site" evidence="4">
    <location>
        <position position="173"/>
    </location>
</feature>
<dbReference type="InterPro" id="IPR036291">
    <property type="entry name" value="NAD(P)-bd_dom_sf"/>
</dbReference>
<dbReference type="GO" id="GO:0043718">
    <property type="term" value="F:2-hydroxymethylglutarate dehydrogenase activity"/>
    <property type="evidence" value="ECO:0007669"/>
    <property type="project" value="UniProtKB-EC"/>
</dbReference>
<feature type="domain" description="6-phosphogluconate dehydrogenase NADP-binding" evidence="5">
    <location>
        <begin position="8"/>
        <end position="164"/>
    </location>
</feature>
<proteinExistence type="inferred from homology"/>
<dbReference type="SUPFAM" id="SSF51735">
    <property type="entry name" value="NAD(P)-binding Rossmann-fold domains"/>
    <property type="match status" value="1"/>
</dbReference>
<dbReference type="InterPro" id="IPR006115">
    <property type="entry name" value="6PGDH_NADP-bd"/>
</dbReference>
<evidence type="ECO:0000259" key="6">
    <source>
        <dbReference type="Pfam" id="PF14833"/>
    </source>
</evidence>
<gene>
    <name evidence="7" type="primary">Hgd_2</name>
    <name evidence="7" type="ORF">PSET11_00361</name>
</gene>
<dbReference type="InterPro" id="IPR002204">
    <property type="entry name" value="3-OH-isobutyrate_DH-rel_CS"/>
</dbReference>
<sequence>MTENKTSVALIGLGNMGTPMASRWIAAGYSVHGFDVNPEARAKFASAGGQIHQTAADAASQASFCVLMLPNSAIVEAVIGELCDAGSLAPDSTVIDMSSSEPTSSQRLALSLGESGIRFIDAPVSGGVRGAEAGTLTIMAGGEAHIVESVRALLECLGNVTHVGPVGAGHGVKALNNLLSAAHLWLTSEAVVIAERLGVPAQTMLAVLNSSSGRSGSSEQKWPRFILPGTFDSGFEARLMLKDARIATGLASELGMPTSLGEEVVNLWNEAGHSLPANADHTEIARFIEKRAEKK</sequence>
<evidence type="ECO:0000313" key="8">
    <source>
        <dbReference type="Proteomes" id="UP000280861"/>
    </source>
</evidence>
<dbReference type="Gene3D" id="1.10.1040.10">
    <property type="entry name" value="N-(1-d-carboxylethyl)-l-norvaline Dehydrogenase, domain 2"/>
    <property type="match status" value="1"/>
</dbReference>
<dbReference type="InterPro" id="IPR013328">
    <property type="entry name" value="6PGD_dom2"/>
</dbReference>
<keyword evidence="3" id="KW-0520">NAD</keyword>
<organism evidence="7 8">
    <name type="scientific">Arthrobacter ulcerisalmonis</name>
    <dbReference type="NCBI Taxonomy" id="2483813"/>
    <lineage>
        <taxon>Bacteria</taxon>
        <taxon>Bacillati</taxon>
        <taxon>Actinomycetota</taxon>
        <taxon>Actinomycetes</taxon>
        <taxon>Micrococcales</taxon>
        <taxon>Micrococcaceae</taxon>
        <taxon>Arthrobacter</taxon>
    </lineage>
</organism>
<evidence type="ECO:0000259" key="5">
    <source>
        <dbReference type="Pfam" id="PF03446"/>
    </source>
</evidence>
<comment type="similarity">
    <text evidence="1">Belongs to the HIBADH-related family.</text>
</comment>
<keyword evidence="8" id="KW-1185">Reference proteome</keyword>
<dbReference type="GO" id="GO:0051287">
    <property type="term" value="F:NAD binding"/>
    <property type="evidence" value="ECO:0007669"/>
    <property type="project" value="InterPro"/>
</dbReference>
<evidence type="ECO:0000256" key="1">
    <source>
        <dbReference type="ARBA" id="ARBA00009080"/>
    </source>
</evidence>
<evidence type="ECO:0000256" key="4">
    <source>
        <dbReference type="PIRSR" id="PIRSR000103-1"/>
    </source>
</evidence>
<keyword evidence="2 7" id="KW-0560">Oxidoreductase</keyword>
<dbReference type="GO" id="GO:0016054">
    <property type="term" value="P:organic acid catabolic process"/>
    <property type="evidence" value="ECO:0007669"/>
    <property type="project" value="UniProtKB-ARBA"/>
</dbReference>
<reference evidence="7 8" key="1">
    <citation type="submission" date="2018-11" db="EMBL/GenBank/DDBJ databases">
        <authorList>
            <person name="Criscuolo A."/>
        </authorList>
    </citation>
    <scope>NUCLEOTIDE SEQUENCE [LARGE SCALE GENOMIC DNA]</scope>
    <source>
        <strain evidence="7">AT11b</strain>
    </source>
</reference>
<name>A0A3P5WTP2_9MICC</name>
<protein>
    <submittedName>
        <fullName evidence="7">2-(Hydroxymethyl)glutarate dehydrogenase</fullName>
        <ecNumber evidence="7">1.1.1.291</ecNumber>
    </submittedName>
</protein>
<dbReference type="RefSeq" id="WP_124090119.1">
    <property type="nucleotide sequence ID" value="NZ_CBCRYA010000005.1"/>
</dbReference>
<dbReference type="Pfam" id="PF14833">
    <property type="entry name" value="NAD_binding_11"/>
    <property type="match status" value="1"/>
</dbReference>
<dbReference type="AlphaFoldDB" id="A0A3P5WTP2"/>
<dbReference type="Proteomes" id="UP000280861">
    <property type="component" value="Unassembled WGS sequence"/>
</dbReference>
<evidence type="ECO:0000256" key="3">
    <source>
        <dbReference type="ARBA" id="ARBA00023027"/>
    </source>
</evidence>
<dbReference type="SUPFAM" id="SSF48179">
    <property type="entry name" value="6-phosphogluconate dehydrogenase C-terminal domain-like"/>
    <property type="match status" value="1"/>
</dbReference>
<dbReference type="OrthoDB" id="3185659at2"/>
<evidence type="ECO:0000256" key="2">
    <source>
        <dbReference type="ARBA" id="ARBA00023002"/>
    </source>
</evidence>
<dbReference type="PROSITE" id="PS00895">
    <property type="entry name" value="3_HYDROXYISOBUT_DH"/>
    <property type="match status" value="1"/>
</dbReference>
<dbReference type="GO" id="GO:0050661">
    <property type="term" value="F:NADP binding"/>
    <property type="evidence" value="ECO:0007669"/>
    <property type="project" value="InterPro"/>
</dbReference>
<evidence type="ECO:0000313" key="7">
    <source>
        <dbReference type="EMBL" id="VDC18525.1"/>
    </source>
</evidence>
<dbReference type="PANTHER" id="PTHR22981">
    <property type="entry name" value="3-HYDROXYISOBUTYRATE DEHYDROGENASE-RELATED"/>
    <property type="match status" value="1"/>
</dbReference>
<accession>A0A3P5WTP2</accession>
<dbReference type="Gene3D" id="3.40.50.720">
    <property type="entry name" value="NAD(P)-binding Rossmann-like Domain"/>
    <property type="match status" value="1"/>
</dbReference>
<dbReference type="InterPro" id="IPR015815">
    <property type="entry name" value="HIBADH-related"/>
</dbReference>
<dbReference type="InterPro" id="IPR008927">
    <property type="entry name" value="6-PGluconate_DH-like_C_sf"/>
</dbReference>
<dbReference type="EC" id="1.1.1.291" evidence="7"/>